<reference evidence="4" key="1">
    <citation type="submission" date="2019-08" db="EMBL/GenBank/DDBJ databases">
        <authorList>
            <person name="Kucharzyk K."/>
            <person name="Murdoch R.W."/>
            <person name="Higgins S."/>
            <person name="Loffler F."/>
        </authorList>
    </citation>
    <scope>NUCLEOTIDE SEQUENCE</scope>
</reference>
<dbReference type="GO" id="GO:0009294">
    <property type="term" value="P:DNA-mediated transformation"/>
    <property type="evidence" value="ECO:0007669"/>
    <property type="project" value="InterPro"/>
</dbReference>
<dbReference type="EMBL" id="VSSQ01009903">
    <property type="protein sequence ID" value="MPM42903.1"/>
    <property type="molecule type" value="Genomic_DNA"/>
</dbReference>
<comment type="similarity">
    <text evidence="1">Belongs to the DprA/Smf family.</text>
</comment>
<dbReference type="Pfam" id="PF17782">
    <property type="entry name" value="WHD_DprA"/>
    <property type="match status" value="1"/>
</dbReference>
<dbReference type="InterPro" id="IPR036388">
    <property type="entry name" value="WH-like_DNA-bd_sf"/>
</dbReference>
<accession>A0A644ZW91</accession>
<feature type="domain" description="DprA winged helix" evidence="3">
    <location>
        <begin position="183"/>
        <end position="217"/>
    </location>
</feature>
<dbReference type="Gene3D" id="1.10.10.10">
    <property type="entry name" value="Winged helix-like DNA-binding domain superfamily/Winged helix DNA-binding domain"/>
    <property type="match status" value="1"/>
</dbReference>
<evidence type="ECO:0000259" key="2">
    <source>
        <dbReference type="Pfam" id="PF02481"/>
    </source>
</evidence>
<dbReference type="SUPFAM" id="SSF102405">
    <property type="entry name" value="MCP/YpsA-like"/>
    <property type="match status" value="1"/>
</dbReference>
<evidence type="ECO:0000256" key="1">
    <source>
        <dbReference type="ARBA" id="ARBA00006525"/>
    </source>
</evidence>
<name>A0A644ZW91_9ZZZZ</name>
<protein>
    <submittedName>
        <fullName evidence="4">Uncharacterized protein</fullName>
    </submittedName>
</protein>
<dbReference type="PANTHER" id="PTHR43022">
    <property type="entry name" value="PROTEIN SMF"/>
    <property type="match status" value="1"/>
</dbReference>
<dbReference type="Gene3D" id="3.40.50.450">
    <property type="match status" value="1"/>
</dbReference>
<dbReference type="InterPro" id="IPR003488">
    <property type="entry name" value="DprA"/>
</dbReference>
<dbReference type="InterPro" id="IPR041614">
    <property type="entry name" value="DprA_WH"/>
</dbReference>
<gene>
    <name evidence="4" type="ORF">SDC9_89575</name>
</gene>
<dbReference type="AlphaFoldDB" id="A0A644ZW91"/>
<dbReference type="InterPro" id="IPR057666">
    <property type="entry name" value="DrpA_SLOG"/>
</dbReference>
<comment type="caution">
    <text evidence="4">The sequence shown here is derived from an EMBL/GenBank/DDBJ whole genome shotgun (WGS) entry which is preliminary data.</text>
</comment>
<evidence type="ECO:0000313" key="4">
    <source>
        <dbReference type="EMBL" id="MPM42903.1"/>
    </source>
</evidence>
<organism evidence="4">
    <name type="scientific">bioreactor metagenome</name>
    <dbReference type="NCBI Taxonomy" id="1076179"/>
    <lineage>
        <taxon>unclassified sequences</taxon>
        <taxon>metagenomes</taxon>
        <taxon>ecological metagenomes</taxon>
    </lineage>
</organism>
<dbReference type="PANTHER" id="PTHR43022:SF1">
    <property type="entry name" value="PROTEIN SMF"/>
    <property type="match status" value="1"/>
</dbReference>
<sequence length="222" mass="23589">MIVSGLAFGIDIEAHKAAMDNGLPTLAVLGCGPDSIYPSSHARYSASLMKNGAFVTEFPKKSRNHKINFLRRNRIIAGLCEGVLVVESAEDGGSMITAELSNGYNREVFALPGRLGDKVSQGCNNLIANNKATIFTSVKALATQLGWKNQQSKGTGVQRSILDPQGSDKEKILVVLSSGSEPGVDSIAAQTSIPAGKLLSLLLELELEGRIYSLPGKRYSAL</sequence>
<evidence type="ECO:0000259" key="3">
    <source>
        <dbReference type="Pfam" id="PF17782"/>
    </source>
</evidence>
<feature type="domain" description="Smf/DprA SLOG" evidence="2">
    <location>
        <begin position="1"/>
        <end position="144"/>
    </location>
</feature>
<dbReference type="Pfam" id="PF02481">
    <property type="entry name" value="DNA_processg_A"/>
    <property type="match status" value="1"/>
</dbReference>
<proteinExistence type="inferred from homology"/>